<keyword evidence="4" id="KW-1185">Reference proteome</keyword>
<dbReference type="Pfam" id="PF14292">
    <property type="entry name" value="SusE"/>
    <property type="match status" value="1"/>
</dbReference>
<feature type="signal peptide" evidence="1">
    <location>
        <begin position="1"/>
        <end position="19"/>
    </location>
</feature>
<dbReference type="OrthoDB" id="975117at2"/>
<keyword evidence="1" id="KW-0732">Signal</keyword>
<dbReference type="Proteomes" id="UP000292424">
    <property type="component" value="Chromosome"/>
</dbReference>
<dbReference type="RefSeq" id="WP_131331380.1">
    <property type="nucleotide sequence ID" value="NZ_CP044016.1"/>
</dbReference>
<evidence type="ECO:0000313" key="3">
    <source>
        <dbReference type="EMBL" id="QES90398.1"/>
    </source>
</evidence>
<organism evidence="3 4">
    <name type="scientific">Rhizosphaericola mali</name>
    <dbReference type="NCBI Taxonomy" id="2545455"/>
    <lineage>
        <taxon>Bacteria</taxon>
        <taxon>Pseudomonadati</taxon>
        <taxon>Bacteroidota</taxon>
        <taxon>Chitinophagia</taxon>
        <taxon>Chitinophagales</taxon>
        <taxon>Chitinophagaceae</taxon>
        <taxon>Rhizosphaericola</taxon>
    </lineage>
</organism>
<dbReference type="CDD" id="cd12967">
    <property type="entry name" value="CBM_SusE-F_like_u1"/>
    <property type="match status" value="1"/>
</dbReference>
<proteinExistence type="predicted"/>
<evidence type="ECO:0000256" key="1">
    <source>
        <dbReference type="SAM" id="SignalP"/>
    </source>
</evidence>
<feature type="chain" id="PRO_5024381488" description="SusE outer membrane protein domain-containing protein" evidence="1">
    <location>
        <begin position="20"/>
        <end position="246"/>
    </location>
</feature>
<dbReference type="InterPro" id="IPR025970">
    <property type="entry name" value="SusE"/>
</dbReference>
<reference evidence="3 4" key="1">
    <citation type="submission" date="2019-09" db="EMBL/GenBank/DDBJ databases">
        <title>Complete genome sequence of Arachidicoccus sp. B3-10 isolated from apple orchard soil.</title>
        <authorList>
            <person name="Kim H.S."/>
            <person name="Han K.-I."/>
            <person name="Suh M.K."/>
            <person name="Lee K.C."/>
            <person name="Eom M.K."/>
            <person name="Kim J.-S."/>
            <person name="Kang S.W."/>
            <person name="Sin Y."/>
            <person name="Lee J.-S."/>
        </authorList>
    </citation>
    <scope>NUCLEOTIDE SEQUENCE [LARGE SCALE GENOMIC DNA]</scope>
    <source>
        <strain evidence="3 4">B3-10</strain>
    </source>
</reference>
<evidence type="ECO:0000259" key="2">
    <source>
        <dbReference type="Pfam" id="PF14292"/>
    </source>
</evidence>
<name>A0A5P2G6S1_9BACT</name>
<dbReference type="KEGG" id="arac:E0W69_017645"/>
<sequence length="246" mass="25902">MLSYIKRLFPLLLCILAFACKKEGTNVVAQEGTSGTLSANVSSVTVTQDNASDSLITFSWTPASFGYQAAITQQLQFAVAGTDFASPISVAVDNGLTSYSFLGSDLNTTLNKLGLSFDSLTTVEVRLSSSIADSFAATYTDPIQIKMQPYSTASYLYVPGDYNGWTFSTTDALISETSNGIYVGIIDFSSGGSFKITPAANWNTSYGAGATSGTISTSGGNITPPSAAKYQITVNTTANTIVYELQ</sequence>
<accession>A0A5P2G6S1</accession>
<gene>
    <name evidence="3" type="ORF">E0W69_017645</name>
</gene>
<feature type="domain" description="SusE outer membrane protein" evidence="2">
    <location>
        <begin position="24"/>
        <end position="127"/>
    </location>
</feature>
<dbReference type="EMBL" id="CP044016">
    <property type="protein sequence ID" value="QES90398.1"/>
    <property type="molecule type" value="Genomic_DNA"/>
</dbReference>
<dbReference type="PROSITE" id="PS51257">
    <property type="entry name" value="PROKAR_LIPOPROTEIN"/>
    <property type="match status" value="1"/>
</dbReference>
<dbReference type="AlphaFoldDB" id="A0A5P2G6S1"/>
<protein>
    <recommendedName>
        <fullName evidence="2">SusE outer membrane protein domain-containing protein</fullName>
    </recommendedName>
</protein>
<evidence type="ECO:0000313" key="4">
    <source>
        <dbReference type="Proteomes" id="UP000292424"/>
    </source>
</evidence>
<dbReference type="Gene3D" id="2.60.40.3620">
    <property type="match status" value="1"/>
</dbReference>